<dbReference type="OrthoDB" id="206201at2759"/>
<feature type="region of interest" description="Disordered" evidence="6">
    <location>
        <begin position="278"/>
        <end position="304"/>
    </location>
</feature>
<feature type="domain" description="Peptidase S8/S53" evidence="7">
    <location>
        <begin position="673"/>
        <end position="916"/>
    </location>
</feature>
<dbReference type="PROSITE" id="PS50890">
    <property type="entry name" value="PUA"/>
    <property type="match status" value="1"/>
</dbReference>
<evidence type="ECO:0000256" key="2">
    <source>
        <dbReference type="ARBA" id="ARBA00022670"/>
    </source>
</evidence>
<dbReference type="InterPro" id="IPR000209">
    <property type="entry name" value="Peptidase_S8/S53_dom"/>
</dbReference>
<dbReference type="PROSITE" id="PS00138">
    <property type="entry name" value="SUBTILASE_SER"/>
    <property type="match status" value="1"/>
</dbReference>
<keyword evidence="3 5" id="KW-0378">Hydrolase</keyword>
<evidence type="ECO:0000313" key="9">
    <source>
        <dbReference type="EMBL" id="KAH6888447.1"/>
    </source>
</evidence>
<feature type="active site" description="Charge relay system" evidence="5">
    <location>
        <position position="680"/>
    </location>
</feature>
<feature type="active site" description="Charge relay system" evidence="5">
    <location>
        <position position="888"/>
    </location>
</feature>
<evidence type="ECO:0000256" key="4">
    <source>
        <dbReference type="ARBA" id="ARBA00022825"/>
    </source>
</evidence>
<dbReference type="Pfam" id="PF00082">
    <property type="entry name" value="Peptidase_S8"/>
    <property type="match status" value="1"/>
</dbReference>
<feature type="compositionally biased region" description="Basic and acidic residues" evidence="6">
    <location>
        <begin position="170"/>
        <end position="181"/>
    </location>
</feature>
<dbReference type="SUPFAM" id="SSF52743">
    <property type="entry name" value="Subtilisin-like"/>
    <property type="match status" value="1"/>
</dbReference>
<dbReference type="Gene3D" id="3.40.50.200">
    <property type="entry name" value="Peptidase S8/S53 domain"/>
    <property type="match status" value="1"/>
</dbReference>
<evidence type="ECO:0008006" key="11">
    <source>
        <dbReference type="Google" id="ProtNLM"/>
    </source>
</evidence>
<organism evidence="9 10">
    <name type="scientific">Thelonectria olida</name>
    <dbReference type="NCBI Taxonomy" id="1576542"/>
    <lineage>
        <taxon>Eukaryota</taxon>
        <taxon>Fungi</taxon>
        <taxon>Dikarya</taxon>
        <taxon>Ascomycota</taxon>
        <taxon>Pezizomycotina</taxon>
        <taxon>Sordariomycetes</taxon>
        <taxon>Hypocreomycetidae</taxon>
        <taxon>Hypocreales</taxon>
        <taxon>Nectriaceae</taxon>
        <taxon>Thelonectria</taxon>
    </lineage>
</organism>
<feature type="active site" description="Charge relay system" evidence="5">
    <location>
        <position position="725"/>
    </location>
</feature>
<evidence type="ECO:0000256" key="3">
    <source>
        <dbReference type="ARBA" id="ARBA00022801"/>
    </source>
</evidence>
<evidence type="ECO:0000259" key="8">
    <source>
        <dbReference type="Pfam" id="PF24476"/>
    </source>
</evidence>
<evidence type="ECO:0000256" key="1">
    <source>
        <dbReference type="ARBA" id="ARBA00011073"/>
    </source>
</evidence>
<dbReference type="PANTHER" id="PTHR43399:SF4">
    <property type="entry name" value="CELL WALL-ASSOCIATED PROTEASE"/>
    <property type="match status" value="1"/>
</dbReference>
<keyword evidence="2 5" id="KW-0645">Protease</keyword>
<reference evidence="9 10" key="1">
    <citation type="journal article" date="2021" name="Nat. Commun.">
        <title>Genetic determinants of endophytism in the Arabidopsis root mycobiome.</title>
        <authorList>
            <person name="Mesny F."/>
            <person name="Miyauchi S."/>
            <person name="Thiergart T."/>
            <person name="Pickel B."/>
            <person name="Atanasova L."/>
            <person name="Karlsson M."/>
            <person name="Huettel B."/>
            <person name="Barry K.W."/>
            <person name="Haridas S."/>
            <person name="Chen C."/>
            <person name="Bauer D."/>
            <person name="Andreopoulos W."/>
            <person name="Pangilinan J."/>
            <person name="LaButti K."/>
            <person name="Riley R."/>
            <person name="Lipzen A."/>
            <person name="Clum A."/>
            <person name="Drula E."/>
            <person name="Henrissat B."/>
            <person name="Kohler A."/>
            <person name="Grigoriev I.V."/>
            <person name="Martin F.M."/>
            <person name="Hacquard S."/>
        </authorList>
    </citation>
    <scope>NUCLEOTIDE SEQUENCE [LARGE SCALE GENOMIC DNA]</scope>
    <source>
        <strain evidence="9 10">MPI-CAGE-CH-0241</strain>
    </source>
</reference>
<sequence>MEPLSQTELAPRAAQNIAVVAGNLQDKWRNPWSWSPSKRKVLKNLATLSSSLQGVAFHGDKYNQEEQRNLQGEGDVLQTLLWGLELICTYPVNNLAKSGGKGNTPGRFPTLDALVAADTNAETITRIENSMEKFALESSRITQPYLSFLQSFSQAKDQAKKHAASTYDSPEMRRDMKKSKSIEDESYPRHVYETLYSVVNRYANCCCGVPIPSPNAPGRHWRRLELKANFRSTDREILFHTVFSKEGSTELGEKVKWQHLQFRVPRKKRNGPVVVIQDRKRDDSAEDSGDLTAPCHATKPKEPGDVTKVTSISEFCKFLGEDIGPVTKDIRIRDGELHVLERPVDIEVDIADESSISLADVLDKYSVDPKGKLLLAYLLAKSVWQFYDSDFMSARWSTESIQLFRGRKKEDDDGGPGVDWAPYYAFSSEQAGEGEESMERLPPGGFLHRYPRVLALGAMLYELGLKRDAVKKTDCLSPNPSAGPVGTQNLKRIINRITFTVRDGVKSEKWPDIELRDIQVLEDYRVIVTRCVSEDLFRPDLEDKGQDNPKQIPEKLPEELEEELTVEERRAILFHKIVKPLREVVQTTGWVDESGNIRRHGTEGAAARLTDGPISQGPRPAALLSDAALSTSQSLSLVSVKEAAEKWLNEIIEGPIMKAVVSAFQGAELANRRIRVAVLDTGFDPSTDFFTRQRKRRLKGWKDYVEGQPSAKQDDLSLAKDEDGHGTHVLSVLMKVAPAAEIFVARVARDESDLGNATGNVADAIAWAVQCRADIVTMSFGFDEEIYIKGERVISNAILNALSDTKERILFFAAAANDGGNREEMFPASNRNVLSIRGTDELGWAQPFNPPPDYNAMTCFMTLGLNVPGASLKKSKAQGADVCKSGTSVATPIAAGIAAMLLGYARMHEKELQELLGDDGEAKASKMWRITGMSILFRKMATEMTEKWAYLNINKFAGLSDKMRLSMMAFAVKEDK</sequence>
<dbReference type="EMBL" id="JAGPYM010000012">
    <property type="protein sequence ID" value="KAH6888447.1"/>
    <property type="molecule type" value="Genomic_DNA"/>
</dbReference>
<evidence type="ECO:0000256" key="5">
    <source>
        <dbReference type="PROSITE-ProRule" id="PRU01240"/>
    </source>
</evidence>
<accession>A0A9P8W2G0</accession>
<dbReference type="GO" id="GO:0006508">
    <property type="term" value="P:proteolysis"/>
    <property type="evidence" value="ECO:0007669"/>
    <property type="project" value="UniProtKB-KW"/>
</dbReference>
<dbReference type="PRINTS" id="PR00723">
    <property type="entry name" value="SUBTILISIN"/>
</dbReference>
<dbReference type="InterPro" id="IPR036852">
    <property type="entry name" value="Peptidase_S8/S53_dom_sf"/>
</dbReference>
<dbReference type="CDD" id="cd00306">
    <property type="entry name" value="Peptidases_S8_S53"/>
    <property type="match status" value="1"/>
</dbReference>
<dbReference type="InterPro" id="IPR056002">
    <property type="entry name" value="DUF7580"/>
</dbReference>
<dbReference type="Pfam" id="PF24476">
    <property type="entry name" value="DUF7580"/>
    <property type="match status" value="1"/>
</dbReference>
<keyword evidence="10" id="KW-1185">Reference proteome</keyword>
<dbReference type="InterPro" id="IPR015500">
    <property type="entry name" value="Peptidase_S8_subtilisin-rel"/>
</dbReference>
<keyword evidence="4 5" id="KW-0720">Serine protease</keyword>
<name>A0A9P8W2G0_9HYPO</name>
<evidence type="ECO:0000259" key="7">
    <source>
        <dbReference type="Pfam" id="PF00082"/>
    </source>
</evidence>
<evidence type="ECO:0000313" key="10">
    <source>
        <dbReference type="Proteomes" id="UP000777438"/>
    </source>
</evidence>
<dbReference type="PANTHER" id="PTHR43399">
    <property type="entry name" value="SUBTILISIN-RELATED"/>
    <property type="match status" value="1"/>
</dbReference>
<dbReference type="GO" id="GO:0004252">
    <property type="term" value="F:serine-type endopeptidase activity"/>
    <property type="evidence" value="ECO:0007669"/>
    <property type="project" value="UniProtKB-UniRule"/>
</dbReference>
<comment type="similarity">
    <text evidence="1 5">Belongs to the peptidase S8 family.</text>
</comment>
<protein>
    <recommendedName>
        <fullName evidence="11">Peptidase S8/S53 domain-containing protein</fullName>
    </recommendedName>
</protein>
<dbReference type="PROSITE" id="PS51892">
    <property type="entry name" value="SUBTILASE"/>
    <property type="match status" value="1"/>
</dbReference>
<dbReference type="InterPro" id="IPR051048">
    <property type="entry name" value="Peptidase_S8/S53_subtilisin"/>
</dbReference>
<gene>
    <name evidence="9" type="ORF">B0T10DRAFT_488196</name>
</gene>
<dbReference type="InterPro" id="IPR023828">
    <property type="entry name" value="Peptidase_S8_Ser-AS"/>
</dbReference>
<comment type="caution">
    <text evidence="9">The sequence shown here is derived from an EMBL/GenBank/DDBJ whole genome shotgun (WGS) entry which is preliminary data.</text>
</comment>
<feature type="domain" description="DUF7580" evidence="8">
    <location>
        <begin position="220"/>
        <end position="469"/>
    </location>
</feature>
<dbReference type="AlphaFoldDB" id="A0A9P8W2G0"/>
<dbReference type="Proteomes" id="UP000777438">
    <property type="component" value="Unassembled WGS sequence"/>
</dbReference>
<feature type="region of interest" description="Disordered" evidence="6">
    <location>
        <begin position="160"/>
        <end position="181"/>
    </location>
</feature>
<evidence type="ECO:0000256" key="6">
    <source>
        <dbReference type="SAM" id="MobiDB-lite"/>
    </source>
</evidence>
<proteinExistence type="inferred from homology"/>